<dbReference type="Proteomes" id="UP001293791">
    <property type="component" value="Unassembled WGS sequence"/>
</dbReference>
<reference evidence="7 8" key="1">
    <citation type="submission" date="2023-02" db="EMBL/GenBank/DDBJ databases">
        <title>Host association and intracellularity evolved multiple times independently in the Rickettsiales.</title>
        <authorList>
            <person name="Castelli M."/>
            <person name="Nardi T."/>
            <person name="Gammuto L."/>
            <person name="Bellinzona G."/>
            <person name="Sabaneyeva E."/>
            <person name="Potekhin A."/>
            <person name="Serra V."/>
            <person name="Petroni G."/>
            <person name="Sassera D."/>
        </authorList>
    </citation>
    <scope>NUCLEOTIDE SEQUENCE [LARGE SCALE GENOMIC DNA]</scope>
    <source>
        <strain evidence="7 8">BOD18</strain>
    </source>
</reference>
<feature type="transmembrane region" description="Helical" evidence="6">
    <location>
        <begin position="431"/>
        <end position="449"/>
    </location>
</feature>
<feature type="transmembrane region" description="Helical" evidence="6">
    <location>
        <begin position="398"/>
        <end position="419"/>
    </location>
</feature>
<dbReference type="PANTHER" id="PTHR43243">
    <property type="entry name" value="INNER MEMBRANE TRANSPORTER YGJI-RELATED"/>
    <property type="match status" value="1"/>
</dbReference>
<dbReference type="Pfam" id="PF13520">
    <property type="entry name" value="AA_permease_2"/>
    <property type="match status" value="1"/>
</dbReference>
<keyword evidence="8" id="KW-1185">Reference proteome</keyword>
<comment type="subcellular location">
    <subcellularLocation>
        <location evidence="1">Membrane</location>
        <topology evidence="1">Multi-pass membrane protein</topology>
    </subcellularLocation>
</comment>
<keyword evidence="4 6" id="KW-1133">Transmembrane helix</keyword>
<evidence type="ECO:0000313" key="8">
    <source>
        <dbReference type="Proteomes" id="UP001293791"/>
    </source>
</evidence>
<feature type="transmembrane region" description="Helical" evidence="6">
    <location>
        <begin position="30"/>
        <end position="51"/>
    </location>
</feature>
<feature type="transmembrane region" description="Helical" evidence="6">
    <location>
        <begin position="165"/>
        <end position="187"/>
    </location>
</feature>
<organism evidence="7 8">
    <name type="scientific">Candidatus Cyrtobacter comes</name>
    <dbReference type="NCBI Taxonomy" id="675776"/>
    <lineage>
        <taxon>Bacteria</taxon>
        <taxon>Pseudomonadati</taxon>
        <taxon>Pseudomonadota</taxon>
        <taxon>Alphaproteobacteria</taxon>
        <taxon>Rickettsiales</taxon>
        <taxon>Candidatus Midichloriaceae</taxon>
        <taxon>Candidatus Cyrtobacter</taxon>
    </lineage>
</organism>
<evidence type="ECO:0000256" key="1">
    <source>
        <dbReference type="ARBA" id="ARBA00004141"/>
    </source>
</evidence>
<feature type="transmembrane region" description="Helical" evidence="6">
    <location>
        <begin position="106"/>
        <end position="130"/>
    </location>
</feature>
<dbReference type="Gene3D" id="1.20.1740.10">
    <property type="entry name" value="Amino acid/polyamine transporter I"/>
    <property type="match status" value="1"/>
</dbReference>
<keyword evidence="2" id="KW-0813">Transport</keyword>
<name>A0ABU5L992_9RICK</name>
<evidence type="ECO:0000256" key="5">
    <source>
        <dbReference type="ARBA" id="ARBA00023136"/>
    </source>
</evidence>
<gene>
    <name evidence="7" type="ORF">Cyrtocomes_00828</name>
</gene>
<feature type="transmembrane region" description="Helical" evidence="6">
    <location>
        <begin position="194"/>
        <end position="217"/>
    </location>
</feature>
<dbReference type="PANTHER" id="PTHR43243:SF4">
    <property type="entry name" value="CATIONIC AMINO ACID TRANSPORTER 4"/>
    <property type="match status" value="1"/>
</dbReference>
<feature type="transmembrane region" description="Helical" evidence="6">
    <location>
        <begin position="371"/>
        <end position="392"/>
    </location>
</feature>
<feature type="transmembrane region" description="Helical" evidence="6">
    <location>
        <begin position="63"/>
        <end position="85"/>
    </location>
</feature>
<keyword evidence="5 6" id="KW-0472">Membrane</keyword>
<sequence>MDILRKIFRKKSVESLLAESKSSTGLERSISVWQLIMIGIGAIVGAGIFVLTGKAACFHAGPAVVLSFLVGGIACICAAFCYAELASTIPLSGSAYTYMYAAFGEFPAYITAGLLIMGNFLSVAVVAIGWSGYFTSLLSDFGIHIPAIFTNPTGTQIYDELSGNYVTSIINLPTLCICLLVTFILYSGLKSFKLINLLSVVSKTFVLLLFIIIGFYFVDIQNLSPFIPQNTGNFGEFGISGIIAGASMIFLAYNGFDNIASAAQEAKNPQRSLPIAIICSILISAVIYGLVSFVLVGIAPYKELGVAEPIAVAVDKMGMKWFATLIKFGSLAGLMSVILVMSYGIIRVIYSMSIDGLFPKALSRIHEKNKVPHIATLFVGIVVSITASTAQLTQMVRLGNLGILLTFIIVCFATIFLRYSRPDLDRKFKCPFMPFLPLFGICVMFWLVYSMPSIIYLYALIWLLCYSAIYFTYGLFHSKLGSKQIH</sequence>
<evidence type="ECO:0000256" key="6">
    <source>
        <dbReference type="SAM" id="Phobius"/>
    </source>
</evidence>
<dbReference type="PIRSF" id="PIRSF006060">
    <property type="entry name" value="AA_transporter"/>
    <property type="match status" value="1"/>
</dbReference>
<evidence type="ECO:0000313" key="7">
    <source>
        <dbReference type="EMBL" id="MDZ5762445.1"/>
    </source>
</evidence>
<feature type="transmembrane region" description="Helical" evidence="6">
    <location>
        <begin position="237"/>
        <end position="256"/>
    </location>
</feature>
<feature type="transmembrane region" description="Helical" evidence="6">
    <location>
        <begin position="455"/>
        <end position="476"/>
    </location>
</feature>
<dbReference type="InterPro" id="IPR002293">
    <property type="entry name" value="AA/rel_permease1"/>
</dbReference>
<dbReference type="RefSeq" id="WP_322497913.1">
    <property type="nucleotide sequence ID" value="NZ_JARGYT010000050.1"/>
</dbReference>
<protein>
    <submittedName>
        <fullName evidence="7">Amino acid permease</fullName>
    </submittedName>
</protein>
<dbReference type="EMBL" id="JARGYT010000050">
    <property type="protein sequence ID" value="MDZ5762445.1"/>
    <property type="molecule type" value="Genomic_DNA"/>
</dbReference>
<proteinExistence type="predicted"/>
<evidence type="ECO:0000256" key="4">
    <source>
        <dbReference type="ARBA" id="ARBA00022989"/>
    </source>
</evidence>
<evidence type="ECO:0000256" key="3">
    <source>
        <dbReference type="ARBA" id="ARBA00022692"/>
    </source>
</evidence>
<comment type="caution">
    <text evidence="7">The sequence shown here is derived from an EMBL/GenBank/DDBJ whole genome shotgun (WGS) entry which is preliminary data.</text>
</comment>
<feature type="transmembrane region" description="Helical" evidence="6">
    <location>
        <begin position="277"/>
        <end position="301"/>
    </location>
</feature>
<feature type="transmembrane region" description="Helical" evidence="6">
    <location>
        <begin position="321"/>
        <end position="350"/>
    </location>
</feature>
<accession>A0ABU5L992</accession>
<evidence type="ECO:0000256" key="2">
    <source>
        <dbReference type="ARBA" id="ARBA00022448"/>
    </source>
</evidence>
<keyword evidence="3 6" id="KW-0812">Transmembrane</keyword>